<keyword evidence="1" id="KW-0560">Oxidoreductase</keyword>
<dbReference type="GO" id="GO:0016491">
    <property type="term" value="F:oxidoreductase activity"/>
    <property type="evidence" value="ECO:0007669"/>
    <property type="project" value="UniProtKB-KW"/>
</dbReference>
<evidence type="ECO:0000313" key="3">
    <source>
        <dbReference type="EMBL" id="OWR45004.1"/>
    </source>
</evidence>
<comment type="caution">
    <text evidence="3">The sequence shown here is derived from an EMBL/GenBank/DDBJ whole genome shotgun (WGS) entry which is preliminary data.</text>
</comment>
<dbReference type="InterPro" id="IPR036291">
    <property type="entry name" value="NAD(P)-bd_dom_sf"/>
</dbReference>
<evidence type="ECO:0000313" key="4">
    <source>
        <dbReference type="Proteomes" id="UP000007151"/>
    </source>
</evidence>
<dbReference type="Proteomes" id="UP000007151">
    <property type="component" value="Unassembled WGS sequence"/>
</dbReference>
<dbReference type="AlphaFoldDB" id="A0A212EU82"/>
<proteinExistence type="inferred from homology"/>
<dbReference type="PANTHER" id="PTHR43157">
    <property type="entry name" value="PHOSPHATIDYLINOSITOL-GLYCAN BIOSYNTHESIS CLASS F PROTEIN-RELATED"/>
    <property type="match status" value="1"/>
</dbReference>
<keyword evidence="4" id="KW-1185">Reference proteome</keyword>
<name>A0A212EU82_DANPL</name>
<dbReference type="InterPro" id="IPR002347">
    <property type="entry name" value="SDR_fam"/>
</dbReference>
<dbReference type="EMBL" id="AGBW02012471">
    <property type="protein sequence ID" value="OWR45004.1"/>
    <property type="molecule type" value="Genomic_DNA"/>
</dbReference>
<dbReference type="PRINTS" id="PR00080">
    <property type="entry name" value="SDRFAMILY"/>
</dbReference>
<dbReference type="InParanoid" id="A0A212EU82"/>
<protein>
    <submittedName>
        <fullName evidence="3">RDH13</fullName>
    </submittedName>
</protein>
<dbReference type="KEGG" id="dpl:KGM_211390"/>
<dbReference type="PRINTS" id="PR00081">
    <property type="entry name" value="GDHRDH"/>
</dbReference>
<evidence type="ECO:0000256" key="2">
    <source>
        <dbReference type="RuleBase" id="RU000363"/>
    </source>
</evidence>
<comment type="similarity">
    <text evidence="2">Belongs to the short-chain dehydrogenases/reductases (SDR) family.</text>
</comment>
<sequence>MGLRIAMDFADRGARVIIACPFVEEGMWARRKIVEKTENDNVVFKLLDLSSCKLVRKFAEEINQNEERLDILINNAGIGSMNERLTKDGMNCTMQVNYYCQFMLTLLLIPLMKRTATASEPARVINTSSVLHHFGSTNFEMLNALNYWYFLQVYANSKLCVAMFTRELSKRLKGSNISVNVVDPGAVGTPIFQDLGKYYGAITTFLFISLFKTPFQGAQTAIHVALDKRAGQVSGEFFKNCKLSQANATARCEVLAKELWKHTQNLVDMSDEEIDSCLHS</sequence>
<dbReference type="eggNOG" id="KOG1208">
    <property type="taxonomic scope" value="Eukaryota"/>
</dbReference>
<dbReference type="CDD" id="cd05327">
    <property type="entry name" value="retinol-DH_like_SDR_c_like"/>
    <property type="match status" value="1"/>
</dbReference>
<organism evidence="3 4">
    <name type="scientific">Danaus plexippus plexippus</name>
    <dbReference type="NCBI Taxonomy" id="278856"/>
    <lineage>
        <taxon>Eukaryota</taxon>
        <taxon>Metazoa</taxon>
        <taxon>Ecdysozoa</taxon>
        <taxon>Arthropoda</taxon>
        <taxon>Hexapoda</taxon>
        <taxon>Insecta</taxon>
        <taxon>Pterygota</taxon>
        <taxon>Neoptera</taxon>
        <taxon>Endopterygota</taxon>
        <taxon>Lepidoptera</taxon>
        <taxon>Glossata</taxon>
        <taxon>Ditrysia</taxon>
        <taxon>Papilionoidea</taxon>
        <taxon>Nymphalidae</taxon>
        <taxon>Danainae</taxon>
        <taxon>Danaini</taxon>
        <taxon>Danaina</taxon>
        <taxon>Danaus</taxon>
        <taxon>Danaus</taxon>
    </lineage>
</organism>
<accession>A0A212EU82</accession>
<dbReference type="Gene3D" id="3.40.50.720">
    <property type="entry name" value="NAD(P)-binding Rossmann-like Domain"/>
    <property type="match status" value="1"/>
</dbReference>
<dbReference type="Pfam" id="PF00106">
    <property type="entry name" value="adh_short"/>
    <property type="match status" value="1"/>
</dbReference>
<dbReference type="STRING" id="278856.A0A212EU82"/>
<dbReference type="PANTHER" id="PTHR43157:SF31">
    <property type="entry name" value="PHOSPHATIDYLINOSITOL-GLYCAN BIOSYNTHESIS CLASS F PROTEIN"/>
    <property type="match status" value="1"/>
</dbReference>
<dbReference type="SUPFAM" id="SSF51735">
    <property type="entry name" value="NAD(P)-binding Rossmann-fold domains"/>
    <property type="match status" value="1"/>
</dbReference>
<evidence type="ECO:0000256" key="1">
    <source>
        <dbReference type="ARBA" id="ARBA00023002"/>
    </source>
</evidence>
<gene>
    <name evidence="3" type="ORF">KGM_211390</name>
</gene>
<reference evidence="3 4" key="1">
    <citation type="journal article" date="2011" name="Cell">
        <title>The monarch butterfly genome yields insights into long-distance migration.</title>
        <authorList>
            <person name="Zhan S."/>
            <person name="Merlin C."/>
            <person name="Boore J.L."/>
            <person name="Reppert S.M."/>
        </authorList>
    </citation>
    <scope>NUCLEOTIDE SEQUENCE [LARGE SCALE GENOMIC DNA]</scope>
    <source>
        <strain evidence="3">F-2</strain>
    </source>
</reference>